<dbReference type="EMBL" id="LR797510">
    <property type="protein sequence ID" value="CAB4222090.1"/>
    <property type="molecule type" value="Genomic_DNA"/>
</dbReference>
<organism evidence="1">
    <name type="scientific">uncultured Caudovirales phage</name>
    <dbReference type="NCBI Taxonomy" id="2100421"/>
    <lineage>
        <taxon>Viruses</taxon>
        <taxon>Duplodnaviria</taxon>
        <taxon>Heunggongvirae</taxon>
        <taxon>Uroviricota</taxon>
        <taxon>Caudoviricetes</taxon>
        <taxon>Peduoviridae</taxon>
        <taxon>Maltschvirus</taxon>
        <taxon>Maltschvirus maltsch</taxon>
    </lineage>
</organism>
<proteinExistence type="predicted"/>
<sequence>MSTLAVITEAEEWAIHYAVMKAELEHAGEQGWQGRSRQPGMEDLNLHSRLAELAESRGAELHVAKYFGIDYDISENKGKHKADVGEAIEVKWTGWKLGALRAHSMDRETDVYVLVTGKSPNYVIRGWIPVKCARVSRYSSSMPETWYVNQDQLNPIESLAVSEYAYAIG</sequence>
<reference evidence="1" key="1">
    <citation type="submission" date="2020-05" db="EMBL/GenBank/DDBJ databases">
        <authorList>
            <person name="Chiriac C."/>
            <person name="Salcher M."/>
            <person name="Ghai R."/>
            <person name="Kavagutti S V."/>
        </authorList>
    </citation>
    <scope>NUCLEOTIDE SEQUENCE</scope>
</reference>
<protein>
    <submittedName>
        <fullName evidence="1">Uncharacterized protein</fullName>
    </submittedName>
</protein>
<evidence type="ECO:0000313" key="1">
    <source>
        <dbReference type="EMBL" id="CAB4222090.1"/>
    </source>
</evidence>
<name>A0A6J5T3E7_9CAUD</name>
<accession>A0A6J5T3E7</accession>
<gene>
    <name evidence="1" type="ORF">UFOVP1656_4</name>
</gene>